<name>A0A1G8P8Z4_9BACL</name>
<dbReference type="RefSeq" id="WP_090714104.1">
    <property type="nucleotide sequence ID" value="NZ_FNDX01000009.1"/>
</dbReference>
<evidence type="ECO:0000313" key="1">
    <source>
        <dbReference type="EMBL" id="SDI88989.1"/>
    </source>
</evidence>
<proteinExistence type="predicted"/>
<reference evidence="2" key="1">
    <citation type="submission" date="2016-10" db="EMBL/GenBank/DDBJ databases">
        <authorList>
            <person name="Varghese N."/>
            <person name="Submissions S."/>
        </authorList>
    </citation>
    <scope>NUCLEOTIDE SEQUENCE [LARGE SCALE GENOMIC DNA]</scope>
    <source>
        <strain evidence="2">CGMCC 1.11012</strain>
    </source>
</reference>
<dbReference type="Pfam" id="PF19635">
    <property type="entry name" value="DUF6138"/>
    <property type="match status" value="1"/>
</dbReference>
<protein>
    <submittedName>
        <fullName evidence="1">Uncharacterized protein</fullName>
    </submittedName>
</protein>
<dbReference type="Proteomes" id="UP000199050">
    <property type="component" value="Unassembled WGS sequence"/>
</dbReference>
<dbReference type="AlphaFoldDB" id="A0A1G8P8Z4"/>
<accession>A0A1G8P8Z4</accession>
<dbReference type="EMBL" id="FNDX01000009">
    <property type="protein sequence ID" value="SDI88989.1"/>
    <property type="molecule type" value="Genomic_DNA"/>
</dbReference>
<evidence type="ECO:0000313" key="2">
    <source>
        <dbReference type="Proteomes" id="UP000199050"/>
    </source>
</evidence>
<sequence length="555" mass="63072">MDYSMEPIIEEMKQEIDKWIAFINDKDAEKIVKRTTLQVGIHGYALLKYEGGRVDVTDYPLDLSVPGKSRLSTGGGLTEEQVREQIVPELARHMQHRLSSLPQAVLDYRFDFEGNFQVVNGGTVKVPILKYVDEAKKQQLLDRIGSYISSKLEAGKYPTKPLETFFLARHLLDEELFPVLDSGRIIGLYERIQVLNKGSKHLAEHRNTLTVALRNWVEEQWLPRYFENTGSEWEKEYTRKSGAVLEQSGSGQEAVELVIYGAVSILRYEPSYSRSTGLTFLNCVTALGSTRADRLIREGSGALAEDVTRLKTELVEGIANDVFAEVSIHMKQESGESYGQALRFLITLLKQGFPKSYQIKLKSAVKSWLPVKGLAKSGTHRFFANALEYPEVHPLLEEYARAAMETFEWYTDTEGEKCCMPGSYAVFGLGLSDRTYFPVVREYMEKVDVEHQSVQNGFTAALYGHYGINTETLPVLVTCMLYSTDSLKLKLMKELEDEKLLRLLLSQVRGLQYYQSEHLVYLIWGGKDKLKKLADKAEGDKKQVFEELMQACRRG</sequence>
<dbReference type="OrthoDB" id="1089802at2"/>
<dbReference type="InterPro" id="IPR046136">
    <property type="entry name" value="DUF6138"/>
</dbReference>
<gene>
    <name evidence="1" type="ORF">SAMN05216192_109132</name>
</gene>
<keyword evidence="2" id="KW-1185">Reference proteome</keyword>
<organism evidence="1 2">
    <name type="scientific">Paenibacillus typhae</name>
    <dbReference type="NCBI Taxonomy" id="1174501"/>
    <lineage>
        <taxon>Bacteria</taxon>
        <taxon>Bacillati</taxon>
        <taxon>Bacillota</taxon>
        <taxon>Bacilli</taxon>
        <taxon>Bacillales</taxon>
        <taxon>Paenibacillaceae</taxon>
        <taxon>Paenibacillus</taxon>
    </lineage>
</organism>